<keyword evidence="3" id="KW-1185">Reference proteome</keyword>
<name>A0ABS0UD88_9PSED</name>
<comment type="caution">
    <text evidence="2">The sequence shown here is derived from an EMBL/GenBank/DDBJ whole genome shotgun (WGS) entry which is preliminary data.</text>
</comment>
<dbReference type="Proteomes" id="UP000648914">
    <property type="component" value="Unassembled WGS sequence"/>
</dbReference>
<evidence type="ECO:0000313" key="2">
    <source>
        <dbReference type="EMBL" id="MBI6563534.1"/>
    </source>
</evidence>
<evidence type="ECO:0000256" key="1">
    <source>
        <dbReference type="SAM" id="Phobius"/>
    </source>
</evidence>
<protein>
    <submittedName>
        <fullName evidence="2">Uncharacterized protein</fullName>
    </submittedName>
</protein>
<dbReference type="RefSeq" id="WP_198721342.1">
    <property type="nucleotide sequence ID" value="NZ_JAEIKU010000190.1"/>
</dbReference>
<accession>A0ABS0UD88</accession>
<feature type="transmembrane region" description="Helical" evidence="1">
    <location>
        <begin position="6"/>
        <end position="27"/>
    </location>
</feature>
<gene>
    <name evidence="2" type="ORF">YA0852_05305</name>
</gene>
<evidence type="ECO:0000313" key="3">
    <source>
        <dbReference type="Proteomes" id="UP000648914"/>
    </source>
</evidence>
<proteinExistence type="predicted"/>
<keyword evidence="1" id="KW-0812">Transmembrane</keyword>
<dbReference type="EMBL" id="JAEILG010000010">
    <property type="protein sequence ID" value="MBI6563534.1"/>
    <property type="molecule type" value="Genomic_DNA"/>
</dbReference>
<reference evidence="2 3" key="1">
    <citation type="submission" date="2020-12" db="EMBL/GenBank/DDBJ databases">
        <title>Comparative genomic insights into the epidemiology and virulence of plant pathogenic Pseudomonads from Turkey.</title>
        <authorList>
            <person name="Dillon M."/>
            <person name="Ruiz-Bedoya T."/>
            <person name="Bendalovic-Torma C."/>
            <person name="Guttman K.M."/>
            <person name="Kwak H."/>
            <person name="Middleton M.A."/>
            <person name="Wang P.W."/>
            <person name="Horuz S."/>
            <person name="Aysan Y."/>
            <person name="Guttman D.S."/>
        </authorList>
    </citation>
    <scope>NUCLEOTIDE SEQUENCE [LARGE SCALE GENOMIC DNA]</scope>
    <source>
        <strain evidence="2 3">S5_IA_2b</strain>
    </source>
</reference>
<keyword evidence="1" id="KW-0472">Membrane</keyword>
<keyword evidence="1" id="KW-1133">Transmembrane helix</keyword>
<sequence length="211" mass="23956">MKRSDWVLLSAVGGGLFMAGAVWRPAFGDYSKFKDAMECMSFLATTVAAIVAIYTLRAWKDQFRHAERFATLRAVKDAIADLHVYRKHLLSVVKIFRDARANGGKFDQQLILREELIRQQLLSALSTYRKAWAAAVAFFTPEEEQGFVGTPDAFMKLYRSRARNIQTAHEQFSVSNQASEFDAVVDAYDTEAKALFLETLEAIETMIRRKI</sequence>
<organism evidence="2 3">
    <name type="scientific">Pseudomonas synxantha</name>
    <dbReference type="NCBI Taxonomy" id="47883"/>
    <lineage>
        <taxon>Bacteria</taxon>
        <taxon>Pseudomonadati</taxon>
        <taxon>Pseudomonadota</taxon>
        <taxon>Gammaproteobacteria</taxon>
        <taxon>Pseudomonadales</taxon>
        <taxon>Pseudomonadaceae</taxon>
        <taxon>Pseudomonas</taxon>
    </lineage>
</organism>
<feature type="transmembrane region" description="Helical" evidence="1">
    <location>
        <begin position="39"/>
        <end position="59"/>
    </location>
</feature>